<name>A0AB36TH79_ACETH</name>
<keyword evidence="2" id="KW-0812">Transmembrane</keyword>
<dbReference type="AlphaFoldDB" id="A0AB36TH79"/>
<gene>
    <name evidence="3" type="ORF">M972_111441</name>
</gene>
<evidence type="ECO:0000313" key="3">
    <source>
        <dbReference type="EMBL" id="PFH02656.1"/>
    </source>
</evidence>
<dbReference type="Pfam" id="PF09548">
    <property type="entry name" value="Spore_III_AB"/>
    <property type="match status" value="1"/>
</dbReference>
<dbReference type="GeneID" id="35804351"/>
<feature type="transmembrane region" description="Helical" evidence="2">
    <location>
        <begin position="155"/>
        <end position="172"/>
    </location>
</feature>
<comment type="caution">
    <text evidence="3">The sequence shown here is derived from an EMBL/GenBank/DDBJ whole genome shotgun (WGS) entry which is preliminary data.</text>
</comment>
<dbReference type="NCBIfam" id="TIGR02833">
    <property type="entry name" value="spore_III_AB"/>
    <property type="match status" value="1"/>
</dbReference>
<reference evidence="3 4" key="1">
    <citation type="submission" date="2017-09" db="EMBL/GenBank/DDBJ databases">
        <title>Evaluation of Pacific Biosciences Sequencing Technology to Finishing C. thermocellum Genome Sequences.</title>
        <authorList>
            <person name="Brown S."/>
        </authorList>
    </citation>
    <scope>NUCLEOTIDE SEQUENCE [LARGE SCALE GENOMIC DNA]</scope>
    <source>
        <strain evidence="3 4">AD2</strain>
    </source>
</reference>
<keyword evidence="1" id="KW-0175">Coiled coil</keyword>
<dbReference type="InterPro" id="IPR014198">
    <property type="entry name" value="Spore_III_AB"/>
</dbReference>
<dbReference type="Proteomes" id="UP000223596">
    <property type="component" value="Unassembled WGS sequence"/>
</dbReference>
<protein>
    <submittedName>
        <fullName evidence="3">Stage III sporulation protein AB</fullName>
    </submittedName>
</protein>
<keyword evidence="2" id="KW-1133">Transmembrane helix</keyword>
<accession>A0AB36TH79</accession>
<keyword evidence="2" id="KW-0472">Membrane</keyword>
<evidence type="ECO:0000256" key="1">
    <source>
        <dbReference type="SAM" id="Coils"/>
    </source>
</evidence>
<dbReference type="EMBL" id="PDBW01000001">
    <property type="protein sequence ID" value="PFH02656.1"/>
    <property type="molecule type" value="Genomic_DNA"/>
</dbReference>
<dbReference type="RefSeq" id="WP_003518777.1">
    <property type="nucleotide sequence ID" value="NZ_CP013828.1"/>
</dbReference>
<evidence type="ECO:0000256" key="2">
    <source>
        <dbReference type="SAM" id="Phobius"/>
    </source>
</evidence>
<feature type="coiled-coil region" evidence="1">
    <location>
        <begin position="129"/>
        <end position="159"/>
    </location>
</feature>
<dbReference type="PIRSF" id="PIRSF021435">
    <property type="entry name" value="SpoIIIAB"/>
    <property type="match status" value="1"/>
</dbReference>
<proteinExistence type="predicted"/>
<evidence type="ECO:0000313" key="4">
    <source>
        <dbReference type="Proteomes" id="UP000223596"/>
    </source>
</evidence>
<sequence>MLLKIIGSLIVFMSSSLLGYMYSRRCSKRPAELRALQGYLQMFETEISFMSNVLKDAFTKIYMYDDSSVAVFFKGTVEALENDTGITAGEAWAKAVKENIKNTSLNKEDEEIIISFGKMLGSSDVEGQIKNIRLTINQLKLQEQKAEELRAKNEAMYRNLGILGGLAIIIILF</sequence>
<organism evidence="3 4">
    <name type="scientific">Acetivibrio thermocellus AD2</name>
    <dbReference type="NCBI Taxonomy" id="1138384"/>
    <lineage>
        <taxon>Bacteria</taxon>
        <taxon>Bacillati</taxon>
        <taxon>Bacillota</taxon>
        <taxon>Clostridia</taxon>
        <taxon>Eubacteriales</taxon>
        <taxon>Oscillospiraceae</taxon>
        <taxon>Acetivibrio</taxon>
    </lineage>
</organism>
<feature type="transmembrane region" description="Helical" evidence="2">
    <location>
        <begin position="6"/>
        <end position="23"/>
    </location>
</feature>